<sequence length="149" mass="15997">MRVGPTFASRLAPPSDPYEVGREAIRAFAVAVGDDDPIHRDPEAARAYGHPDVVAPPTFVVSLTMRSEAQAAADAFGDIDMADILHRDQAFAYSRPVRAGDRLVVTSEVSAREIDGRQILTLETDVSTTDGEHVCTANSVMVYSGPVAR</sequence>
<dbReference type="PANTHER" id="PTHR43437">
    <property type="entry name" value="HYDROXYACYL-THIOESTER DEHYDRATASE TYPE 2, MITOCHONDRIAL-RELATED"/>
    <property type="match status" value="1"/>
</dbReference>
<proteinExistence type="predicted"/>
<dbReference type="CDD" id="cd03441">
    <property type="entry name" value="R_hydratase_like"/>
    <property type="match status" value="1"/>
</dbReference>
<dbReference type="InterPro" id="IPR016709">
    <property type="entry name" value="HadA-like"/>
</dbReference>
<dbReference type="RefSeq" id="WP_343974323.1">
    <property type="nucleotide sequence ID" value="NZ_BAAAJG010000007.1"/>
</dbReference>
<keyword evidence="3" id="KW-1185">Reference proteome</keyword>
<accession>A0ABW4FPJ5</accession>
<feature type="domain" description="FAS1-like dehydratase" evidence="1">
    <location>
        <begin position="16"/>
        <end position="136"/>
    </location>
</feature>
<dbReference type="EMBL" id="JBHUCP010000016">
    <property type="protein sequence ID" value="MFD1531871.1"/>
    <property type="molecule type" value="Genomic_DNA"/>
</dbReference>
<gene>
    <name evidence="2" type="ORF">ACFSCY_20775</name>
</gene>
<dbReference type="Proteomes" id="UP001597145">
    <property type="component" value="Unassembled WGS sequence"/>
</dbReference>
<dbReference type="InterPro" id="IPR050965">
    <property type="entry name" value="UPF0336/Enoyl-CoA_hydratase"/>
</dbReference>
<dbReference type="Pfam" id="PF13452">
    <property type="entry name" value="FAS1_DH_region"/>
    <property type="match status" value="1"/>
</dbReference>
<dbReference type="InterPro" id="IPR029069">
    <property type="entry name" value="HotDog_dom_sf"/>
</dbReference>
<organism evidence="2 3">
    <name type="scientific">Pseudonocardia aurantiaca</name>
    <dbReference type="NCBI Taxonomy" id="75290"/>
    <lineage>
        <taxon>Bacteria</taxon>
        <taxon>Bacillati</taxon>
        <taxon>Actinomycetota</taxon>
        <taxon>Actinomycetes</taxon>
        <taxon>Pseudonocardiales</taxon>
        <taxon>Pseudonocardiaceae</taxon>
        <taxon>Pseudonocardia</taxon>
    </lineage>
</organism>
<dbReference type="Gene3D" id="3.10.129.10">
    <property type="entry name" value="Hotdog Thioesterase"/>
    <property type="match status" value="1"/>
</dbReference>
<protein>
    <submittedName>
        <fullName evidence="2">MaoC family dehydratase N-terminal domain-containing protein</fullName>
    </submittedName>
</protein>
<evidence type="ECO:0000313" key="3">
    <source>
        <dbReference type="Proteomes" id="UP001597145"/>
    </source>
</evidence>
<evidence type="ECO:0000259" key="1">
    <source>
        <dbReference type="Pfam" id="PF13452"/>
    </source>
</evidence>
<dbReference type="PANTHER" id="PTHR43437:SF3">
    <property type="entry name" value="HYDROXYACYL-THIOESTER DEHYDRATASE TYPE 2, MITOCHONDRIAL"/>
    <property type="match status" value="1"/>
</dbReference>
<evidence type="ECO:0000313" key="2">
    <source>
        <dbReference type="EMBL" id="MFD1531871.1"/>
    </source>
</evidence>
<dbReference type="SUPFAM" id="SSF54637">
    <property type="entry name" value="Thioesterase/thiol ester dehydrase-isomerase"/>
    <property type="match status" value="1"/>
</dbReference>
<dbReference type="PIRSF" id="PIRSF018072">
    <property type="entry name" value="UCP018072"/>
    <property type="match status" value="1"/>
</dbReference>
<comment type="caution">
    <text evidence="2">The sequence shown here is derived from an EMBL/GenBank/DDBJ whole genome shotgun (WGS) entry which is preliminary data.</text>
</comment>
<dbReference type="InterPro" id="IPR039569">
    <property type="entry name" value="FAS1-like_DH_region"/>
</dbReference>
<name>A0ABW4FPJ5_9PSEU</name>
<reference evidence="3" key="1">
    <citation type="journal article" date="2019" name="Int. J. Syst. Evol. Microbiol.">
        <title>The Global Catalogue of Microorganisms (GCM) 10K type strain sequencing project: providing services to taxonomists for standard genome sequencing and annotation.</title>
        <authorList>
            <consortium name="The Broad Institute Genomics Platform"/>
            <consortium name="The Broad Institute Genome Sequencing Center for Infectious Disease"/>
            <person name="Wu L."/>
            <person name="Ma J."/>
        </authorList>
    </citation>
    <scope>NUCLEOTIDE SEQUENCE [LARGE SCALE GENOMIC DNA]</scope>
    <source>
        <strain evidence="3">JCM 12165</strain>
    </source>
</reference>